<name>A0AC61QSG4_9BACT</name>
<accession>A0AC61QSG4</accession>
<protein>
    <submittedName>
        <fullName evidence="1">RNA methyltransferase</fullName>
    </submittedName>
</protein>
<keyword evidence="1" id="KW-0808">Transferase</keyword>
<reference evidence="1" key="1">
    <citation type="submission" date="2019-04" db="EMBL/GenBank/DDBJ databases">
        <title>Microbes associate with the intestines of laboratory mice.</title>
        <authorList>
            <person name="Navarre W."/>
            <person name="Wong E."/>
            <person name="Huang K."/>
            <person name="Tropini C."/>
            <person name="Ng K."/>
            <person name="Yu B."/>
        </authorList>
    </citation>
    <scope>NUCLEOTIDE SEQUENCE</scope>
    <source>
        <strain evidence="1">NM73_A23</strain>
    </source>
</reference>
<evidence type="ECO:0000313" key="1">
    <source>
        <dbReference type="EMBL" id="TGX83040.1"/>
    </source>
</evidence>
<evidence type="ECO:0000313" key="2">
    <source>
        <dbReference type="Proteomes" id="UP000308886"/>
    </source>
</evidence>
<dbReference type="EMBL" id="SRZC01000006">
    <property type="protein sequence ID" value="TGX83040.1"/>
    <property type="molecule type" value="Genomic_DNA"/>
</dbReference>
<comment type="caution">
    <text evidence="1">The sequence shown here is derived from an EMBL/GenBank/DDBJ whole genome shotgun (WGS) entry which is preliminary data.</text>
</comment>
<keyword evidence="1" id="KW-0489">Methyltransferase</keyword>
<gene>
    <name evidence="1" type="ORF">E5358_05125</name>
</gene>
<proteinExistence type="predicted"/>
<organism evidence="1 2">
    <name type="scientific">Palleniella muris</name>
    <dbReference type="NCBI Taxonomy" id="3038145"/>
    <lineage>
        <taxon>Bacteria</taxon>
        <taxon>Pseudomonadati</taxon>
        <taxon>Bacteroidota</taxon>
        <taxon>Bacteroidia</taxon>
        <taxon>Bacteroidales</taxon>
        <taxon>Prevotellaceae</taxon>
        <taxon>Palleniella</taxon>
    </lineage>
</organism>
<dbReference type="Proteomes" id="UP000308886">
    <property type="component" value="Unassembled WGS sequence"/>
</dbReference>
<sequence>MEFEMIAKTFMGLENVLAKELTELGADNVQIGCRMVSFTGDKEMMYRANFQLHTAIRILKPIRRFKANSADEVYEGVKAVDWSEYITASSTFSVDSVVYSDEFRNSRFVTYKVKDAIVDQFREKGGRRPNISVANPDLRLNIHIAGNECTLSLDSSGESLHRRGYRQEQVEAPLNEVLAAGMILMTGWKGETDFIDPMCGSGTLLIEAALIAQNMAPGVFRKEYAFEKWADFDKDLFDEIYNDDSQEREFVHKIKGYDCDIKAVNTARLNVKAAGLTKCIEVECADFKDFQQPAEPAILVSNPPYGERISTQNLLGTYKMIGERLKHQFQGNDAWILSYKEECFEAIGLKPSQKIPVYNGSLECEFRKYSLFGGKFSDFRKEGGDVKTGDDRKFNSEKRYVKGNREQSRMDGDDEREKEKALERKYKAMRSGNVDDYDDEDIRSFHFHSLDHRIGKADFRERRDRGGERREGRDYGRNDERRREFRDDRRKDGKRFDNDKKNRRGGFERKGSRFDDKGYGEKKPMRPRREGSGRGFADRKKMFGKD</sequence>
<keyword evidence="2" id="KW-1185">Reference proteome</keyword>